<accession>X7ZWS5</accession>
<proteinExistence type="predicted"/>
<organism evidence="1">
    <name type="scientific">Mycobacterium xenopi 4042</name>
    <dbReference type="NCBI Taxonomy" id="1299334"/>
    <lineage>
        <taxon>Bacteria</taxon>
        <taxon>Bacillati</taxon>
        <taxon>Actinomycetota</taxon>
        <taxon>Actinomycetes</taxon>
        <taxon>Mycobacteriales</taxon>
        <taxon>Mycobacteriaceae</taxon>
        <taxon>Mycobacterium</taxon>
    </lineage>
</organism>
<protein>
    <submittedName>
        <fullName evidence="1">Uncharacterized protein</fullName>
    </submittedName>
</protein>
<gene>
    <name evidence="1" type="ORF">I553_5453</name>
</gene>
<reference evidence="1" key="1">
    <citation type="submission" date="2014-01" db="EMBL/GenBank/DDBJ databases">
        <authorList>
            <person name="Brown-Elliot B."/>
            <person name="Wallace R."/>
            <person name="Lenaerts A."/>
            <person name="Ordway D."/>
            <person name="DeGroote M.A."/>
            <person name="Parker T."/>
            <person name="Sizemore C."/>
            <person name="Tallon L.J."/>
            <person name="Sadzewicz L.K."/>
            <person name="Sengamalay N."/>
            <person name="Fraser C.M."/>
            <person name="Hine E."/>
            <person name="Shefchek K.A."/>
            <person name="Das S.P."/>
            <person name="Tettelin H."/>
        </authorList>
    </citation>
    <scope>NUCLEOTIDE SEQUENCE [LARGE SCALE GENOMIC DNA]</scope>
    <source>
        <strain evidence="1">4042</strain>
    </source>
</reference>
<evidence type="ECO:0000313" key="1">
    <source>
        <dbReference type="EMBL" id="EUA23699.1"/>
    </source>
</evidence>
<name>X7ZWS5_MYCXE</name>
<comment type="caution">
    <text evidence="1">The sequence shown here is derived from an EMBL/GenBank/DDBJ whole genome shotgun (WGS) entry which is preliminary data.</text>
</comment>
<dbReference type="AlphaFoldDB" id="X7ZWS5"/>
<sequence>MTSSILARCKRIAAHKPDIPAPTIATVGWRFVIRPASRFDEGYR</sequence>
<dbReference type="EMBL" id="JAOB01000069">
    <property type="protein sequence ID" value="EUA23699.1"/>
    <property type="molecule type" value="Genomic_DNA"/>
</dbReference>